<dbReference type="AlphaFoldDB" id="A0A3B1D7I8"/>
<feature type="transmembrane region" description="Helical" evidence="5">
    <location>
        <begin position="52"/>
        <end position="75"/>
    </location>
</feature>
<proteinExistence type="predicted"/>
<dbReference type="InterPro" id="IPR010432">
    <property type="entry name" value="RDD"/>
</dbReference>
<evidence type="ECO:0000259" key="6">
    <source>
        <dbReference type="Pfam" id="PF06271"/>
    </source>
</evidence>
<evidence type="ECO:0000313" key="7">
    <source>
        <dbReference type="EMBL" id="VAX38846.1"/>
    </source>
</evidence>
<comment type="subcellular location">
    <subcellularLocation>
        <location evidence="1">Membrane</location>
        <topology evidence="1">Multi-pass membrane protein</topology>
    </subcellularLocation>
</comment>
<dbReference type="GO" id="GO:0016020">
    <property type="term" value="C:membrane"/>
    <property type="evidence" value="ECO:0007669"/>
    <property type="project" value="UniProtKB-SubCell"/>
</dbReference>
<feature type="transmembrane region" description="Helical" evidence="5">
    <location>
        <begin position="81"/>
        <end position="101"/>
    </location>
</feature>
<accession>A0A3B1D7I8</accession>
<feature type="domain" description="RDD" evidence="6">
    <location>
        <begin position="39"/>
        <end position="171"/>
    </location>
</feature>
<reference evidence="7" key="1">
    <citation type="submission" date="2018-06" db="EMBL/GenBank/DDBJ databases">
        <authorList>
            <person name="Zhirakovskaya E."/>
        </authorList>
    </citation>
    <scope>NUCLEOTIDE SEQUENCE</scope>
</reference>
<evidence type="ECO:0000256" key="4">
    <source>
        <dbReference type="ARBA" id="ARBA00023136"/>
    </source>
</evidence>
<name>A0A3B1D7I8_9ZZZZ</name>
<evidence type="ECO:0000256" key="2">
    <source>
        <dbReference type="ARBA" id="ARBA00022692"/>
    </source>
</evidence>
<dbReference type="EMBL" id="UOGL01000266">
    <property type="protein sequence ID" value="VAX38846.1"/>
    <property type="molecule type" value="Genomic_DNA"/>
</dbReference>
<keyword evidence="2 5" id="KW-0812">Transmembrane</keyword>
<dbReference type="PANTHER" id="PTHR38480:SF1">
    <property type="entry name" value="SLR0254 PROTEIN"/>
    <property type="match status" value="1"/>
</dbReference>
<keyword evidence="3 5" id="KW-1133">Transmembrane helix</keyword>
<gene>
    <name evidence="7" type="ORF">MNBD_PLANCTO02-3320</name>
</gene>
<sequence>MNYQDHIQETYSPEDNSSPIGLDLNIETPENVVLSYQLAGPASRIGAFFFDALIQGVVIFGLSVAVACAGLTPVAGMAEGLFFAAFFLINWFYHIASEVYFDGRTIGKKAMGLRVIMENGYPIDFWASVIRNFLRVIDAPLPFVLKVPFYGIGYIVCTCSPRFQRIGDVFARTIVITERRVVLPREPVIIEKIDPIPRDQMNGFVPSRSTLSVIDQFLGRRNVLSIDRGHEIAYPLAMALARKFQFRGDPQQVRRYPMAFLARVYVTFIRTLENDDKEENYLEDIFDKDDSPHEDYSWSRRNVLIETKRK</sequence>
<evidence type="ECO:0000256" key="1">
    <source>
        <dbReference type="ARBA" id="ARBA00004141"/>
    </source>
</evidence>
<evidence type="ECO:0000256" key="3">
    <source>
        <dbReference type="ARBA" id="ARBA00022989"/>
    </source>
</evidence>
<evidence type="ECO:0000256" key="5">
    <source>
        <dbReference type="SAM" id="Phobius"/>
    </source>
</evidence>
<protein>
    <recommendedName>
        <fullName evidence="6">RDD domain-containing protein</fullName>
    </recommendedName>
</protein>
<dbReference type="Pfam" id="PF06271">
    <property type="entry name" value="RDD"/>
    <property type="match status" value="1"/>
</dbReference>
<dbReference type="PANTHER" id="PTHR38480">
    <property type="entry name" value="SLR0254 PROTEIN"/>
    <property type="match status" value="1"/>
</dbReference>
<organism evidence="7">
    <name type="scientific">hydrothermal vent metagenome</name>
    <dbReference type="NCBI Taxonomy" id="652676"/>
    <lineage>
        <taxon>unclassified sequences</taxon>
        <taxon>metagenomes</taxon>
        <taxon>ecological metagenomes</taxon>
    </lineage>
</organism>
<keyword evidence="4 5" id="KW-0472">Membrane</keyword>